<evidence type="ECO:0000313" key="2">
    <source>
        <dbReference type="Proteomes" id="UP001225378"/>
    </source>
</evidence>
<dbReference type="KEGG" id="mech:Q9L42_016090"/>
<name>A0AAU7NSC6_9GAMM</name>
<proteinExistence type="predicted"/>
<accession>A0AAU7NSC6</accession>
<reference evidence="1 2" key="1">
    <citation type="journal article" date="2024" name="Microbiology">
        <title>Methylomarinum rosea sp. nov., a novel halophilic methanotrophic bacterium from the hypersaline Lake Elton.</title>
        <authorList>
            <person name="Suleimanov R.Z."/>
            <person name="Oshkin I.Y."/>
            <person name="Danilova O.V."/>
            <person name="Suzina N.E."/>
            <person name="Dedysh S.N."/>
        </authorList>
    </citation>
    <scope>NUCLEOTIDE SEQUENCE [LARGE SCALE GENOMIC DNA]</scope>
    <source>
        <strain evidence="1 2">Ch1-1</strain>
    </source>
</reference>
<dbReference type="EMBL" id="CP157743">
    <property type="protein sequence ID" value="XBS19862.1"/>
    <property type="molecule type" value="Genomic_DNA"/>
</dbReference>
<protein>
    <submittedName>
        <fullName evidence="1">Uncharacterized protein</fullName>
    </submittedName>
</protein>
<dbReference type="Proteomes" id="UP001225378">
    <property type="component" value="Chromosome"/>
</dbReference>
<evidence type="ECO:0000313" key="1">
    <source>
        <dbReference type="EMBL" id="XBS19862.1"/>
    </source>
</evidence>
<keyword evidence="2" id="KW-1185">Reference proteome</keyword>
<sequence>MNINTLNYASLMILLLNGYQVRYTQSDHDFKLHIHNKKILQLGNIIQNINAQKNMAKHSAINTNYAMKTVNPISSSNIIDTKNIDKEEDLNELYCLALNIYFEARGESEIGKKAVGQ</sequence>
<dbReference type="AlphaFoldDB" id="A0AAU7NSC6"/>
<gene>
    <name evidence="1" type="ORF">Q9L42_016090</name>
</gene>
<dbReference type="RefSeq" id="WP_305907393.1">
    <property type="nucleotide sequence ID" value="NZ_CP157743.1"/>
</dbReference>
<organism evidence="1 2">
    <name type="scientific">Methylomarinum roseum</name>
    <dbReference type="NCBI Taxonomy" id="3067653"/>
    <lineage>
        <taxon>Bacteria</taxon>
        <taxon>Pseudomonadati</taxon>
        <taxon>Pseudomonadota</taxon>
        <taxon>Gammaproteobacteria</taxon>
        <taxon>Methylococcales</taxon>
        <taxon>Methylococcaceae</taxon>
        <taxon>Methylomarinum</taxon>
    </lineage>
</organism>